<dbReference type="InterPro" id="IPR011990">
    <property type="entry name" value="TPR-like_helical_dom_sf"/>
</dbReference>
<dbReference type="SMART" id="SM00530">
    <property type="entry name" value="HTH_XRE"/>
    <property type="match status" value="1"/>
</dbReference>
<name>A0A6V8LEK3_9ACTN</name>
<dbReference type="AlphaFoldDB" id="A0A6V8LEK3"/>
<protein>
    <submittedName>
        <fullName evidence="2">Transcriptional regulator</fullName>
    </submittedName>
</protein>
<gene>
    <name evidence="2" type="ORF">Prum_068830</name>
</gene>
<keyword evidence="3" id="KW-1185">Reference proteome</keyword>
<comment type="caution">
    <text evidence="2">The sequence shown here is derived from an EMBL/GenBank/DDBJ whole genome shotgun (WGS) entry which is preliminary data.</text>
</comment>
<evidence type="ECO:0000313" key="3">
    <source>
        <dbReference type="Proteomes" id="UP000482960"/>
    </source>
</evidence>
<dbReference type="Proteomes" id="UP000482960">
    <property type="component" value="Unassembled WGS sequence"/>
</dbReference>
<dbReference type="SUPFAM" id="SSF47413">
    <property type="entry name" value="lambda repressor-like DNA-binding domains"/>
    <property type="match status" value="1"/>
</dbReference>
<feature type="domain" description="HTH cro/C1-type" evidence="1">
    <location>
        <begin position="19"/>
        <end position="74"/>
    </location>
</feature>
<dbReference type="EMBL" id="BLPG01000001">
    <property type="protein sequence ID" value="GFJ93241.1"/>
    <property type="molecule type" value="Genomic_DNA"/>
</dbReference>
<dbReference type="CDD" id="cd00093">
    <property type="entry name" value="HTH_XRE"/>
    <property type="match status" value="1"/>
</dbReference>
<reference evidence="2 3" key="2">
    <citation type="submission" date="2020-03" db="EMBL/GenBank/DDBJ databases">
        <authorList>
            <person name="Ichikawa N."/>
            <person name="Kimura A."/>
            <person name="Kitahashi Y."/>
            <person name="Uohara A."/>
        </authorList>
    </citation>
    <scope>NUCLEOTIDE SEQUENCE [LARGE SCALE GENOMIC DNA]</scope>
    <source>
        <strain evidence="2 3">NBRC 108638</strain>
    </source>
</reference>
<dbReference type="InterPro" id="IPR001387">
    <property type="entry name" value="Cro/C1-type_HTH"/>
</dbReference>
<sequence>MSTTESTQAREARRHLGAQLAALRDAAGLRQHELAPKVGYGRSTIGNVEIGSQRVPRQFWLDCDDVLGTGGILTEHYDAIEATERQAAKDVALRLGEPDGASSVDPAMAVHWTGMLHLLAGSHNMFGPRQVNDAACRELAVIGRYRHEAIGDIKTGLLAVEARWAEFASWTADNVGDTAASTYWLDRALVLARKAGDAPMASYVFMRQAQQAADRLDGARAATLATTAATAPLTDRDRALCVVRQAQGHALRGDRDACSSALKTAHRLALRAERVPIDDDPGTIGRHCTHAYVQAHEGYCLLRLGNGEEAARLLDAVLDQWPAGFRQDEALIRTWLAMAYAMANRVAEAGGQASQALGIAAATSSARAMRVLGELDARLAPHSGAAEVDAFRSAFALVRSTRRM</sequence>
<reference evidence="2 3" key="1">
    <citation type="submission" date="2020-03" db="EMBL/GenBank/DDBJ databases">
        <title>Whole genome shotgun sequence of Phytohabitans rumicis NBRC 108638.</title>
        <authorList>
            <person name="Komaki H."/>
            <person name="Tamura T."/>
        </authorList>
    </citation>
    <scope>NUCLEOTIDE SEQUENCE [LARGE SCALE GENOMIC DNA]</scope>
    <source>
        <strain evidence="2 3">NBRC 108638</strain>
    </source>
</reference>
<dbReference type="InterPro" id="IPR010982">
    <property type="entry name" value="Lambda_DNA-bd_dom_sf"/>
</dbReference>
<dbReference type="Gene3D" id="1.25.40.10">
    <property type="entry name" value="Tetratricopeptide repeat domain"/>
    <property type="match status" value="1"/>
</dbReference>
<organism evidence="2 3">
    <name type="scientific">Phytohabitans rumicis</name>
    <dbReference type="NCBI Taxonomy" id="1076125"/>
    <lineage>
        <taxon>Bacteria</taxon>
        <taxon>Bacillati</taxon>
        <taxon>Actinomycetota</taxon>
        <taxon>Actinomycetes</taxon>
        <taxon>Micromonosporales</taxon>
        <taxon>Micromonosporaceae</taxon>
    </lineage>
</organism>
<dbReference type="GO" id="GO:0003677">
    <property type="term" value="F:DNA binding"/>
    <property type="evidence" value="ECO:0007669"/>
    <property type="project" value="InterPro"/>
</dbReference>
<dbReference type="Gene3D" id="1.10.260.40">
    <property type="entry name" value="lambda repressor-like DNA-binding domains"/>
    <property type="match status" value="1"/>
</dbReference>
<dbReference type="SUPFAM" id="SSF48452">
    <property type="entry name" value="TPR-like"/>
    <property type="match status" value="1"/>
</dbReference>
<dbReference type="RefSeq" id="WP_173079914.1">
    <property type="nucleotide sequence ID" value="NZ_BAABJB010000043.1"/>
</dbReference>
<evidence type="ECO:0000313" key="2">
    <source>
        <dbReference type="EMBL" id="GFJ93241.1"/>
    </source>
</evidence>
<evidence type="ECO:0000259" key="1">
    <source>
        <dbReference type="SMART" id="SM00530"/>
    </source>
</evidence>
<dbReference type="Pfam" id="PF13560">
    <property type="entry name" value="HTH_31"/>
    <property type="match status" value="1"/>
</dbReference>
<accession>A0A6V8LEK3</accession>
<proteinExistence type="predicted"/>